<gene>
    <name evidence="8" type="ORF">N7G274_001603</name>
</gene>
<dbReference type="PROSITE" id="PS00108">
    <property type="entry name" value="PROTEIN_KINASE_ST"/>
    <property type="match status" value="1"/>
</dbReference>
<evidence type="ECO:0000256" key="2">
    <source>
        <dbReference type="ARBA" id="ARBA00022679"/>
    </source>
</evidence>
<sequence length="291" mass="33393">MFKWARGEPTNPRMQFRCPAGHKKKVMDFETIRKIGEGGEGEVWLMRSVADNSLVVRKVLRNWKKDGDRPYEAKILNDILPEHPNILSLYYYSVRPEEHKLHMYYEYCSGGSLESLIFEGRPGSLPESFIWHVFIQLAEALEVLHYRGTQRVVHRDVKPDNIFLGIPYSSKQTKNSYPSLRLGDFGLATLSSVTSGAGTWMWMGPEAPETSAKGDIWSLGATIHALAHGEGPIDMSVYHWEQDPRARRPQKLPSKYSSQLNKSMMRCLQRDPKDRVSSQDLVKKLKRDRSD</sequence>
<name>A0ABR4AMX8_9LECA</name>
<comment type="caution">
    <text evidence="8">The sequence shown here is derived from an EMBL/GenBank/DDBJ whole genome shotgun (WGS) entry which is preliminary data.</text>
</comment>
<keyword evidence="3" id="KW-0547">Nucleotide-binding</keyword>
<keyword evidence="4" id="KW-0418">Kinase</keyword>
<dbReference type="PANTHER" id="PTHR43671:SF13">
    <property type="entry name" value="SERINE_THREONINE-PROTEIN KINASE NEK2"/>
    <property type="match status" value="1"/>
</dbReference>
<dbReference type="InterPro" id="IPR000719">
    <property type="entry name" value="Prot_kinase_dom"/>
</dbReference>
<keyword evidence="5" id="KW-0067">ATP-binding</keyword>
<feature type="region of interest" description="Disordered" evidence="6">
    <location>
        <begin position="245"/>
        <end position="291"/>
    </location>
</feature>
<dbReference type="InterPro" id="IPR050660">
    <property type="entry name" value="NEK_Ser/Thr_kinase"/>
</dbReference>
<dbReference type="EMBL" id="JBEFKJ010000004">
    <property type="protein sequence ID" value="KAL2046156.1"/>
    <property type="molecule type" value="Genomic_DNA"/>
</dbReference>
<dbReference type="PANTHER" id="PTHR43671">
    <property type="entry name" value="SERINE/THREONINE-PROTEIN KINASE NEK"/>
    <property type="match status" value="1"/>
</dbReference>
<dbReference type="Gene3D" id="1.10.510.10">
    <property type="entry name" value="Transferase(Phosphotransferase) domain 1"/>
    <property type="match status" value="1"/>
</dbReference>
<keyword evidence="9" id="KW-1185">Reference proteome</keyword>
<evidence type="ECO:0000256" key="6">
    <source>
        <dbReference type="SAM" id="MobiDB-lite"/>
    </source>
</evidence>
<evidence type="ECO:0000256" key="1">
    <source>
        <dbReference type="ARBA" id="ARBA00012513"/>
    </source>
</evidence>
<evidence type="ECO:0000259" key="7">
    <source>
        <dbReference type="PROSITE" id="PS50011"/>
    </source>
</evidence>
<accession>A0ABR4AMX8</accession>
<organism evidence="8 9">
    <name type="scientific">Stereocaulon virgatum</name>
    <dbReference type="NCBI Taxonomy" id="373712"/>
    <lineage>
        <taxon>Eukaryota</taxon>
        <taxon>Fungi</taxon>
        <taxon>Dikarya</taxon>
        <taxon>Ascomycota</taxon>
        <taxon>Pezizomycotina</taxon>
        <taxon>Lecanoromycetes</taxon>
        <taxon>OSLEUM clade</taxon>
        <taxon>Lecanoromycetidae</taxon>
        <taxon>Lecanorales</taxon>
        <taxon>Lecanorineae</taxon>
        <taxon>Stereocaulaceae</taxon>
        <taxon>Stereocaulon</taxon>
    </lineage>
</organism>
<dbReference type="Pfam" id="PF00069">
    <property type="entry name" value="Pkinase"/>
    <property type="match status" value="1"/>
</dbReference>
<evidence type="ECO:0000256" key="3">
    <source>
        <dbReference type="ARBA" id="ARBA00022741"/>
    </source>
</evidence>
<feature type="compositionally biased region" description="Basic and acidic residues" evidence="6">
    <location>
        <begin position="268"/>
        <end position="291"/>
    </location>
</feature>
<dbReference type="InterPro" id="IPR011009">
    <property type="entry name" value="Kinase-like_dom_sf"/>
</dbReference>
<dbReference type="SUPFAM" id="SSF56112">
    <property type="entry name" value="Protein kinase-like (PK-like)"/>
    <property type="match status" value="1"/>
</dbReference>
<dbReference type="InterPro" id="IPR008271">
    <property type="entry name" value="Ser/Thr_kinase_AS"/>
</dbReference>
<dbReference type="EC" id="2.7.11.1" evidence="1"/>
<evidence type="ECO:0000256" key="4">
    <source>
        <dbReference type="ARBA" id="ARBA00022777"/>
    </source>
</evidence>
<protein>
    <recommendedName>
        <fullName evidence="1">non-specific serine/threonine protein kinase</fullName>
        <ecNumber evidence="1">2.7.11.1</ecNumber>
    </recommendedName>
</protein>
<dbReference type="PROSITE" id="PS50011">
    <property type="entry name" value="PROTEIN_KINASE_DOM"/>
    <property type="match status" value="1"/>
</dbReference>
<keyword evidence="2" id="KW-0808">Transferase</keyword>
<evidence type="ECO:0000256" key="5">
    <source>
        <dbReference type="ARBA" id="ARBA00022840"/>
    </source>
</evidence>
<proteinExistence type="predicted"/>
<evidence type="ECO:0000313" key="8">
    <source>
        <dbReference type="EMBL" id="KAL2046156.1"/>
    </source>
</evidence>
<dbReference type="Proteomes" id="UP001590950">
    <property type="component" value="Unassembled WGS sequence"/>
</dbReference>
<reference evidence="8 9" key="1">
    <citation type="submission" date="2024-09" db="EMBL/GenBank/DDBJ databases">
        <title>Rethinking Asexuality: The Enigmatic Case of Functional Sexual Genes in Lepraria (Stereocaulaceae).</title>
        <authorList>
            <person name="Doellman M."/>
            <person name="Sun Y."/>
            <person name="Barcenas-Pena A."/>
            <person name="Lumbsch H.T."/>
            <person name="Grewe F."/>
        </authorList>
    </citation>
    <scope>NUCLEOTIDE SEQUENCE [LARGE SCALE GENOMIC DNA]</scope>
    <source>
        <strain evidence="8 9">Mercado 3170</strain>
    </source>
</reference>
<dbReference type="SMART" id="SM00220">
    <property type="entry name" value="S_TKc"/>
    <property type="match status" value="1"/>
</dbReference>
<evidence type="ECO:0000313" key="9">
    <source>
        <dbReference type="Proteomes" id="UP001590950"/>
    </source>
</evidence>
<feature type="domain" description="Protein kinase" evidence="7">
    <location>
        <begin position="29"/>
        <end position="291"/>
    </location>
</feature>